<keyword evidence="4" id="KW-0547">Nucleotide-binding</keyword>
<keyword evidence="4" id="KW-0067">ATP-binding</keyword>
<feature type="domain" description="Helicase C-terminal" evidence="3">
    <location>
        <begin position="320"/>
        <end position="473"/>
    </location>
</feature>
<dbReference type="InterPro" id="IPR027417">
    <property type="entry name" value="P-loop_NTPase"/>
</dbReference>
<evidence type="ECO:0000313" key="5">
    <source>
        <dbReference type="Proteomes" id="UP000184016"/>
    </source>
</evidence>
<dbReference type="GO" id="GO:0016787">
    <property type="term" value="F:hydrolase activity"/>
    <property type="evidence" value="ECO:0007669"/>
    <property type="project" value="UniProtKB-KW"/>
</dbReference>
<dbReference type="InterPro" id="IPR038718">
    <property type="entry name" value="SNF2-like_sf"/>
</dbReference>
<sequence length="473" mass="52817">MELMEHQQRLLEGVKTRLSRCSGVLLAVDPGLGKTAVTLSYLREKGAQRVVVFAPKSVLGVWALEAKQWDLALPVHVLDGSLAKRERLIRDTQCGVLVTNYESIAKLEAALTAFRPDLIVADECHRLKGWQTVNGKAAARMAKRTGAKRLGLSGTPLPNGPIDAPGLFRFLDPGVFGESIVRFRERFCVVNPYIPQQITGYKNMAEFEERFHGRSIVMQKRQDPDGTWSVYERTTSGWQFAGKLPSLPEKMARVVPVELPRSVRRVYEQLETEMVAELETGESITAPNVLTQLLRLTQISGGYLEGKRLHDAKLASLSDRLSDLLADPKRKVLIFARFRDEIDGIADAVDRLGFSFAVLDGRTSSSDRTRMVADFQGDTDLRVIIGQIQAVAEGVTLHRADTVIYYSLDYSEARHAQSQDRIHRLGQTSSACHYEYLVAAGTVDEDIMQSLRRKRDLAQAILERRNSQAVAAR</sequence>
<dbReference type="PANTHER" id="PTHR45766:SF6">
    <property type="entry name" value="SWI_SNF-RELATED MATRIX-ASSOCIATED ACTIN-DEPENDENT REGULATOR OF CHROMATIN SUBFAMILY A-LIKE PROTEIN 1"/>
    <property type="match status" value="1"/>
</dbReference>
<dbReference type="SMART" id="SM00487">
    <property type="entry name" value="DEXDc"/>
    <property type="match status" value="1"/>
</dbReference>
<dbReference type="CDD" id="cd17919">
    <property type="entry name" value="DEXHc_Snf"/>
    <property type="match status" value="1"/>
</dbReference>
<dbReference type="Gene3D" id="3.40.50.300">
    <property type="entry name" value="P-loop containing nucleotide triphosphate hydrolases"/>
    <property type="match status" value="1"/>
</dbReference>
<dbReference type="Gene3D" id="3.40.50.10810">
    <property type="entry name" value="Tandem AAA-ATPase domain"/>
    <property type="match status" value="1"/>
</dbReference>
<reference evidence="5" key="1">
    <citation type="submission" date="2016-11" db="EMBL/GenBank/DDBJ databases">
        <authorList>
            <person name="Varghese N."/>
            <person name="Submissions S."/>
        </authorList>
    </citation>
    <scope>NUCLEOTIDE SEQUENCE [LARGE SCALE GENOMIC DNA]</scope>
    <source>
        <strain evidence="5">USBA-503</strain>
    </source>
</reference>
<dbReference type="PANTHER" id="PTHR45766">
    <property type="entry name" value="DNA ANNEALING HELICASE AND ENDONUCLEASE ZRANB3 FAMILY MEMBER"/>
    <property type="match status" value="1"/>
</dbReference>
<keyword evidence="5" id="KW-1185">Reference proteome</keyword>
<dbReference type="GO" id="GO:0005524">
    <property type="term" value="F:ATP binding"/>
    <property type="evidence" value="ECO:0007669"/>
    <property type="project" value="InterPro"/>
</dbReference>
<gene>
    <name evidence="4" type="ORF">SAMN05443507_13119</name>
</gene>
<dbReference type="InterPro" id="IPR049730">
    <property type="entry name" value="SNF2/RAD54-like_C"/>
</dbReference>
<keyword evidence="4" id="KW-0347">Helicase</keyword>
<dbReference type="RefSeq" id="WP_072875199.1">
    <property type="nucleotide sequence ID" value="NZ_FRAF01000031.1"/>
</dbReference>
<keyword evidence="1" id="KW-0378">Hydrolase</keyword>
<evidence type="ECO:0000259" key="3">
    <source>
        <dbReference type="PROSITE" id="PS51194"/>
    </source>
</evidence>
<dbReference type="Proteomes" id="UP000184016">
    <property type="component" value="Unassembled WGS sequence"/>
</dbReference>
<dbReference type="GO" id="GO:0031297">
    <property type="term" value="P:replication fork processing"/>
    <property type="evidence" value="ECO:0007669"/>
    <property type="project" value="TreeGrafter"/>
</dbReference>
<dbReference type="SUPFAM" id="SSF52540">
    <property type="entry name" value="P-loop containing nucleoside triphosphate hydrolases"/>
    <property type="match status" value="2"/>
</dbReference>
<dbReference type="InterPro" id="IPR001650">
    <property type="entry name" value="Helicase_C-like"/>
</dbReference>
<dbReference type="AlphaFoldDB" id="A0A1M6X2Z3"/>
<dbReference type="PROSITE" id="PS51194">
    <property type="entry name" value="HELICASE_CTER"/>
    <property type="match status" value="1"/>
</dbReference>
<name>A0A1M6X2Z3_9BACL</name>
<proteinExistence type="predicted"/>
<dbReference type="Pfam" id="PF00176">
    <property type="entry name" value="SNF2-rel_dom"/>
    <property type="match status" value="1"/>
</dbReference>
<dbReference type="STRING" id="1830138.SAMN05443507_13119"/>
<protein>
    <submittedName>
        <fullName evidence="4">Helicase conserved C-terminal domain-containing protein</fullName>
    </submittedName>
</protein>
<dbReference type="Pfam" id="PF00271">
    <property type="entry name" value="Helicase_C"/>
    <property type="match status" value="1"/>
</dbReference>
<dbReference type="OrthoDB" id="9760715at2"/>
<evidence type="ECO:0000256" key="1">
    <source>
        <dbReference type="ARBA" id="ARBA00022801"/>
    </source>
</evidence>
<dbReference type="GO" id="GO:0004386">
    <property type="term" value="F:helicase activity"/>
    <property type="evidence" value="ECO:0007669"/>
    <property type="project" value="UniProtKB-KW"/>
</dbReference>
<evidence type="ECO:0000259" key="2">
    <source>
        <dbReference type="PROSITE" id="PS51192"/>
    </source>
</evidence>
<dbReference type="SMART" id="SM00490">
    <property type="entry name" value="HELICc"/>
    <property type="match status" value="1"/>
</dbReference>
<organism evidence="4 5">
    <name type="scientific">Alicyclobacillus tolerans</name>
    <dbReference type="NCBI Taxonomy" id="90970"/>
    <lineage>
        <taxon>Bacteria</taxon>
        <taxon>Bacillati</taxon>
        <taxon>Bacillota</taxon>
        <taxon>Bacilli</taxon>
        <taxon>Bacillales</taxon>
        <taxon>Alicyclobacillaceae</taxon>
        <taxon>Alicyclobacillus</taxon>
    </lineage>
</organism>
<dbReference type="PROSITE" id="PS51192">
    <property type="entry name" value="HELICASE_ATP_BIND_1"/>
    <property type="match status" value="1"/>
</dbReference>
<accession>A0A1M6X2Z3</accession>
<dbReference type="GO" id="GO:0006281">
    <property type="term" value="P:DNA repair"/>
    <property type="evidence" value="ECO:0007669"/>
    <property type="project" value="TreeGrafter"/>
</dbReference>
<evidence type="ECO:0000313" key="4">
    <source>
        <dbReference type="EMBL" id="SHL00350.1"/>
    </source>
</evidence>
<dbReference type="InterPro" id="IPR000330">
    <property type="entry name" value="SNF2_N"/>
</dbReference>
<dbReference type="InterPro" id="IPR014001">
    <property type="entry name" value="Helicase_ATP-bd"/>
</dbReference>
<dbReference type="EMBL" id="FRAF01000031">
    <property type="protein sequence ID" value="SHL00350.1"/>
    <property type="molecule type" value="Genomic_DNA"/>
</dbReference>
<feature type="domain" description="Helicase ATP-binding" evidence="2">
    <location>
        <begin position="15"/>
        <end position="174"/>
    </location>
</feature>
<dbReference type="CDD" id="cd18793">
    <property type="entry name" value="SF2_C_SNF"/>
    <property type="match status" value="1"/>
</dbReference>